<comment type="caution">
    <text evidence="2">The sequence shown here is derived from an EMBL/GenBank/DDBJ whole genome shotgun (WGS) entry which is preliminary data.</text>
</comment>
<gene>
    <name evidence="2" type="ORF">GCM10022377_27480</name>
</gene>
<reference evidence="3" key="1">
    <citation type="journal article" date="2019" name="Int. J. Syst. Evol. Microbiol.">
        <title>The Global Catalogue of Microorganisms (GCM) 10K type strain sequencing project: providing services to taxonomists for standard genome sequencing and annotation.</title>
        <authorList>
            <consortium name="The Broad Institute Genomics Platform"/>
            <consortium name="The Broad Institute Genome Sequencing Center for Infectious Disease"/>
            <person name="Wu L."/>
            <person name="Ma J."/>
        </authorList>
    </citation>
    <scope>NUCLEOTIDE SEQUENCE [LARGE SCALE GENOMIC DNA]</scope>
    <source>
        <strain evidence="3">JCM 16961</strain>
    </source>
</reference>
<dbReference type="Proteomes" id="UP001501536">
    <property type="component" value="Unassembled WGS sequence"/>
</dbReference>
<name>A0ABP7E549_9MICC</name>
<dbReference type="EMBL" id="BAABCJ010000007">
    <property type="protein sequence ID" value="GAA3712391.1"/>
    <property type="molecule type" value="Genomic_DNA"/>
</dbReference>
<evidence type="ECO:0000313" key="3">
    <source>
        <dbReference type="Proteomes" id="UP001501536"/>
    </source>
</evidence>
<evidence type="ECO:0000313" key="2">
    <source>
        <dbReference type="EMBL" id="GAA3712391.1"/>
    </source>
</evidence>
<keyword evidence="2" id="KW-0449">Lipoprotein</keyword>
<keyword evidence="3" id="KW-1185">Reference proteome</keyword>
<evidence type="ECO:0000256" key="1">
    <source>
        <dbReference type="SAM" id="MobiDB-lite"/>
    </source>
</evidence>
<feature type="region of interest" description="Disordered" evidence="1">
    <location>
        <begin position="1"/>
        <end position="36"/>
    </location>
</feature>
<organism evidence="2 3">
    <name type="scientific">Zhihengliuella alba</name>
    <dbReference type="NCBI Taxonomy" id="547018"/>
    <lineage>
        <taxon>Bacteria</taxon>
        <taxon>Bacillati</taxon>
        <taxon>Actinomycetota</taxon>
        <taxon>Actinomycetes</taxon>
        <taxon>Micrococcales</taxon>
        <taxon>Micrococcaceae</taxon>
        <taxon>Zhihengliuella</taxon>
    </lineage>
</organism>
<protein>
    <submittedName>
        <fullName evidence="2">Lipoprotein</fullName>
    </submittedName>
</protein>
<feature type="region of interest" description="Disordered" evidence="1">
    <location>
        <begin position="65"/>
        <end position="97"/>
    </location>
</feature>
<accession>A0ABP7E549</accession>
<sequence length="477" mass="47989">MTRLAPPVAIDAGTEPVETTPPPGAPALSGRVPTGRVPSRRPVALFALAAAAVLATAGCSAGVADPGGNETGNETGSESGQEAGADAEAGGHGSVEGAQQVGEPQVKIASVDAAGAVGLHDLLTGESTELDPVGKPQALASGGRYLFVTTEAGLEVVDSGVWTWDHVDHFHYYRSDPRPVGAVAGEGESTVSTSSLPTAGSTGVFFQGSHEAVLLDNEALSEGAPEERFRIGLPAHRGLVAPVGAGALVTVPDASGTVAEVQYYDAEGSPVEGVSAACPAAEGTITTRVGVVVGCLDGAVLATVDADGKPALEHVPYPEGTEAPPATAFANRKGRPTVAALAGEGEAQRGVWLLDTRERVWELLPAPEPLVKVAAVDDADTHVVALGASGRLHVLTAGPGEEAPAVVGSTEALAAAPDGGALTADTPGLDLVVDQQRAYVNDPASGVVHEIAYNGEARLARTLETPVGADFFTEVGR</sequence>
<proteinExistence type="predicted"/>
<feature type="compositionally biased region" description="Low complexity" evidence="1">
    <location>
        <begin position="67"/>
        <end position="88"/>
    </location>
</feature>